<comment type="caution">
    <text evidence="1">The sequence shown here is derived from an EMBL/GenBank/DDBJ whole genome shotgun (WGS) entry which is preliminary data.</text>
</comment>
<dbReference type="AlphaFoldDB" id="A0A235FB58"/>
<keyword evidence="2" id="KW-1185">Reference proteome</keyword>
<dbReference type="Proteomes" id="UP000215059">
    <property type="component" value="Unassembled WGS sequence"/>
</dbReference>
<evidence type="ECO:0000313" key="2">
    <source>
        <dbReference type="Proteomes" id="UP000215059"/>
    </source>
</evidence>
<evidence type="ECO:0000313" key="1">
    <source>
        <dbReference type="EMBL" id="OYD58566.1"/>
    </source>
</evidence>
<organism evidence="1 2">
    <name type="scientific">Fictibacillus aquaticus</name>
    <dbReference type="NCBI Taxonomy" id="2021314"/>
    <lineage>
        <taxon>Bacteria</taxon>
        <taxon>Bacillati</taxon>
        <taxon>Bacillota</taxon>
        <taxon>Bacilli</taxon>
        <taxon>Bacillales</taxon>
        <taxon>Fictibacillaceae</taxon>
        <taxon>Fictibacillus</taxon>
    </lineage>
</organism>
<sequence>MSIDEQMIIEKITKRTEKGNKDNISRTVSYERFYREHPEIQWAFLAGMVSRNAGYSMTDLKGEWMERSLGKNERSMLFFTYERANWLIFEDAFPQLLLYEYSKRHGKDLMHLLPRFFVSSFMAVEWRRFMEQGDRRRLYISQIINEQNLIQRPVISHPVYRKRVFLSLPFKLQNWLHFSTVLFPKLDGTLFGFSVHGFRQLHNRIALGKKLAALLLESEHRCGFEQFSVSVPPTGSRRDYEQFVYPDKPCESPMLRTVYPFIWHHRGEKNDWSITAKVKHSWYKPLSVESLDMTQWYKQKQRQLKAGILLKEILLNK</sequence>
<dbReference type="EMBL" id="NOII01000001">
    <property type="protein sequence ID" value="OYD58566.1"/>
    <property type="molecule type" value="Genomic_DNA"/>
</dbReference>
<gene>
    <name evidence="1" type="ORF">CGZ90_01290</name>
</gene>
<dbReference type="RefSeq" id="WP_094250527.1">
    <property type="nucleotide sequence ID" value="NZ_JBHLXL010000001.1"/>
</dbReference>
<reference evidence="1 2" key="1">
    <citation type="submission" date="2017-07" db="EMBL/GenBank/DDBJ databases">
        <title>Fictibacillus sp. nov. GDSW-R2A3 Genome sequencing and assembly.</title>
        <authorList>
            <person name="Mayilraj S."/>
        </authorList>
    </citation>
    <scope>NUCLEOTIDE SEQUENCE [LARGE SCALE GENOMIC DNA]</scope>
    <source>
        <strain evidence="1 2">GDSW-R2A3</strain>
    </source>
</reference>
<dbReference type="Pfam" id="PF10720">
    <property type="entry name" value="DUF2515"/>
    <property type="match status" value="1"/>
</dbReference>
<accession>A0A235FB58</accession>
<dbReference type="OrthoDB" id="2690514at2"/>
<evidence type="ECO:0008006" key="3">
    <source>
        <dbReference type="Google" id="ProtNLM"/>
    </source>
</evidence>
<protein>
    <recommendedName>
        <fullName evidence="3">DUF2515 domain-containing protein</fullName>
    </recommendedName>
</protein>
<name>A0A235FB58_9BACL</name>
<proteinExistence type="predicted"/>
<dbReference type="InterPro" id="IPR019658">
    <property type="entry name" value="DUF2515"/>
</dbReference>